<protein>
    <submittedName>
        <fullName evidence="1">Uncharacterized protein</fullName>
    </submittedName>
</protein>
<dbReference type="InterPro" id="IPR021858">
    <property type="entry name" value="Fun_TF"/>
</dbReference>
<evidence type="ECO:0000313" key="1">
    <source>
        <dbReference type="EMBL" id="KAF2843053.1"/>
    </source>
</evidence>
<evidence type="ECO:0000313" key="2">
    <source>
        <dbReference type="Proteomes" id="UP000799429"/>
    </source>
</evidence>
<proteinExistence type="predicted"/>
<dbReference type="AlphaFoldDB" id="A0A9P4SI14"/>
<dbReference type="OrthoDB" id="4137815at2759"/>
<reference evidence="1" key="1">
    <citation type="journal article" date="2020" name="Stud. Mycol.">
        <title>101 Dothideomycetes genomes: a test case for predicting lifestyles and emergence of pathogens.</title>
        <authorList>
            <person name="Haridas S."/>
            <person name="Albert R."/>
            <person name="Binder M."/>
            <person name="Bloem J."/>
            <person name="Labutti K."/>
            <person name="Salamov A."/>
            <person name="Andreopoulos B."/>
            <person name="Baker S."/>
            <person name="Barry K."/>
            <person name="Bills G."/>
            <person name="Bluhm B."/>
            <person name="Cannon C."/>
            <person name="Castanera R."/>
            <person name="Culley D."/>
            <person name="Daum C."/>
            <person name="Ezra D."/>
            <person name="Gonzalez J."/>
            <person name="Henrissat B."/>
            <person name="Kuo A."/>
            <person name="Liang C."/>
            <person name="Lipzen A."/>
            <person name="Lutzoni F."/>
            <person name="Magnuson J."/>
            <person name="Mondo S."/>
            <person name="Nolan M."/>
            <person name="Ohm R."/>
            <person name="Pangilinan J."/>
            <person name="Park H.-J."/>
            <person name="Ramirez L."/>
            <person name="Alfaro M."/>
            <person name="Sun H."/>
            <person name="Tritt A."/>
            <person name="Yoshinaga Y."/>
            <person name="Zwiers L.-H."/>
            <person name="Turgeon B."/>
            <person name="Goodwin S."/>
            <person name="Spatafora J."/>
            <person name="Crous P."/>
            <person name="Grigoriev I."/>
        </authorList>
    </citation>
    <scope>NUCLEOTIDE SEQUENCE</scope>
    <source>
        <strain evidence="1">CBS 101060</strain>
    </source>
</reference>
<dbReference type="Pfam" id="PF11951">
    <property type="entry name" value="Fungal_trans_2"/>
    <property type="match status" value="1"/>
</dbReference>
<keyword evidence="2" id="KW-1185">Reference proteome</keyword>
<dbReference type="Proteomes" id="UP000799429">
    <property type="component" value="Unassembled WGS sequence"/>
</dbReference>
<sequence>MRSIDHFLSYFVLGPSFSTNFQSLVEIGLSEYRELVREGCLACAGAVFHARSKKSGFDNINFERSAVGLRKLRRGNVTKRDTGAFLALGLTLATFDLITSGTSAHMITRFTLSLINLSHPSIWMDPCMQSEPLCLIFMDTVECLLRRQIPVIRYRVRDPYLVDRLIGLCSPLLPIMYDVCWLAYESRSRSSLLQQLSPNLFDDLNELVASWRPRPSPDLLSKFSSQEVTCMLTQARVLRMAVSLVLHRLKYPFGVEDRMATRLSTDILSECAICSSIVGEADKLPQTLFPWMMAAIEVTSPEKRLMLLGMELPKSREILSVPTAKMKESIRFVWDIRDAGYATSLFDILEQAPIYVVPL</sequence>
<dbReference type="EMBL" id="MU006089">
    <property type="protein sequence ID" value="KAF2843053.1"/>
    <property type="molecule type" value="Genomic_DNA"/>
</dbReference>
<organism evidence="1 2">
    <name type="scientific">Patellaria atrata CBS 101060</name>
    <dbReference type="NCBI Taxonomy" id="1346257"/>
    <lineage>
        <taxon>Eukaryota</taxon>
        <taxon>Fungi</taxon>
        <taxon>Dikarya</taxon>
        <taxon>Ascomycota</taxon>
        <taxon>Pezizomycotina</taxon>
        <taxon>Dothideomycetes</taxon>
        <taxon>Dothideomycetes incertae sedis</taxon>
        <taxon>Patellariales</taxon>
        <taxon>Patellariaceae</taxon>
        <taxon>Patellaria</taxon>
    </lineage>
</organism>
<accession>A0A9P4SI14</accession>
<gene>
    <name evidence="1" type="ORF">M501DRAFT_966056</name>
</gene>
<comment type="caution">
    <text evidence="1">The sequence shown here is derived from an EMBL/GenBank/DDBJ whole genome shotgun (WGS) entry which is preliminary data.</text>
</comment>
<name>A0A9P4SI14_9PEZI</name>